<evidence type="ECO:0000313" key="3">
    <source>
        <dbReference type="EMBL" id="KAF6175725.1"/>
    </source>
</evidence>
<dbReference type="InterPro" id="IPR032861">
    <property type="entry name" value="TAXi_N"/>
</dbReference>
<feature type="domain" description="Peptidase A1" evidence="2">
    <location>
        <begin position="16"/>
        <end position="68"/>
    </location>
</feature>
<comment type="caution">
    <text evidence="3">The sequence shown here is derived from an EMBL/GenBank/DDBJ whole genome shotgun (WGS) entry which is preliminary data.</text>
</comment>
<protein>
    <recommendedName>
        <fullName evidence="2">Peptidase A1 domain-containing protein</fullName>
    </recommendedName>
</protein>
<dbReference type="Gene3D" id="2.40.70.10">
    <property type="entry name" value="Acid Proteases"/>
    <property type="match status" value="1"/>
</dbReference>
<dbReference type="InterPro" id="IPR021109">
    <property type="entry name" value="Peptidase_aspartic_dom_sf"/>
</dbReference>
<evidence type="ECO:0000256" key="1">
    <source>
        <dbReference type="ARBA" id="ARBA00007447"/>
    </source>
</evidence>
<dbReference type="SUPFAM" id="SSF50630">
    <property type="entry name" value="Acid proteases"/>
    <property type="match status" value="1"/>
</dbReference>
<reference evidence="3 4" key="1">
    <citation type="journal article" date="2020" name="IScience">
        <title>Genome Sequencing of the Endangered Kingdonia uniflora (Circaeasteraceae, Ranunculales) Reveals Potential Mechanisms of Evolutionary Specialization.</title>
        <authorList>
            <person name="Sun Y."/>
            <person name="Deng T."/>
            <person name="Zhang A."/>
            <person name="Moore M.J."/>
            <person name="Landis J.B."/>
            <person name="Lin N."/>
            <person name="Zhang H."/>
            <person name="Zhang X."/>
            <person name="Huang J."/>
            <person name="Zhang X."/>
            <person name="Sun H."/>
            <person name="Wang H."/>
        </authorList>
    </citation>
    <scope>NUCLEOTIDE SEQUENCE [LARGE SCALE GENOMIC DNA]</scope>
    <source>
        <strain evidence="3">TB1705</strain>
        <tissue evidence="3">Leaf</tissue>
    </source>
</reference>
<comment type="similarity">
    <text evidence="1">Belongs to the peptidase A1 family.</text>
</comment>
<dbReference type="InterPro" id="IPR033121">
    <property type="entry name" value="PEPTIDASE_A1"/>
</dbReference>
<name>A0A7J7P8E9_9MAGN</name>
<dbReference type="Proteomes" id="UP000541444">
    <property type="component" value="Unassembled WGS sequence"/>
</dbReference>
<sequence>MPQNTKPMAVDSQWLHYTWIDVGTPAVSFLVALDAGSDLLWVPCDCVQCAPLSASYYKDLVYKPSSDL</sequence>
<dbReference type="PROSITE" id="PS51767">
    <property type="entry name" value="PEPTIDASE_A1"/>
    <property type="match status" value="1"/>
</dbReference>
<organism evidence="3 4">
    <name type="scientific">Kingdonia uniflora</name>
    <dbReference type="NCBI Taxonomy" id="39325"/>
    <lineage>
        <taxon>Eukaryota</taxon>
        <taxon>Viridiplantae</taxon>
        <taxon>Streptophyta</taxon>
        <taxon>Embryophyta</taxon>
        <taxon>Tracheophyta</taxon>
        <taxon>Spermatophyta</taxon>
        <taxon>Magnoliopsida</taxon>
        <taxon>Ranunculales</taxon>
        <taxon>Circaeasteraceae</taxon>
        <taxon>Kingdonia</taxon>
    </lineage>
</organism>
<dbReference type="EMBL" id="JACGCM010000155">
    <property type="protein sequence ID" value="KAF6175725.1"/>
    <property type="molecule type" value="Genomic_DNA"/>
</dbReference>
<proteinExistence type="inferred from homology"/>
<evidence type="ECO:0000259" key="2">
    <source>
        <dbReference type="PROSITE" id="PS51767"/>
    </source>
</evidence>
<accession>A0A7J7P8E9</accession>
<dbReference type="OrthoDB" id="2747330at2759"/>
<dbReference type="AlphaFoldDB" id="A0A7J7P8E9"/>
<evidence type="ECO:0000313" key="4">
    <source>
        <dbReference type="Proteomes" id="UP000541444"/>
    </source>
</evidence>
<keyword evidence="4" id="KW-1185">Reference proteome</keyword>
<dbReference type="Pfam" id="PF14543">
    <property type="entry name" value="TAXi_N"/>
    <property type="match status" value="1"/>
</dbReference>
<gene>
    <name evidence="3" type="ORF">GIB67_022727</name>
</gene>